<accession>A0A0R2KAQ3</accession>
<dbReference type="Gene3D" id="3.40.630.30">
    <property type="match status" value="1"/>
</dbReference>
<protein>
    <recommendedName>
        <fullName evidence="3">N-acetyltransferase domain-containing protein</fullName>
    </recommendedName>
</protein>
<dbReference type="RefSeq" id="WP_010497816.1">
    <property type="nucleotide sequence ID" value="NZ_JQBK01000016.1"/>
</dbReference>
<dbReference type="EMBL" id="JQBK01000016">
    <property type="protein sequence ID" value="KRN86592.1"/>
    <property type="molecule type" value="Genomic_DNA"/>
</dbReference>
<proteinExistence type="predicted"/>
<evidence type="ECO:0000313" key="1">
    <source>
        <dbReference type="EMBL" id="KRN86592.1"/>
    </source>
</evidence>
<organism evidence="1 2">
    <name type="scientific">Ligilactobacillus acidipiscis</name>
    <dbReference type="NCBI Taxonomy" id="89059"/>
    <lineage>
        <taxon>Bacteria</taxon>
        <taxon>Bacillati</taxon>
        <taxon>Bacillota</taxon>
        <taxon>Bacilli</taxon>
        <taxon>Lactobacillales</taxon>
        <taxon>Lactobacillaceae</taxon>
        <taxon>Ligilactobacillus</taxon>
    </lineage>
</organism>
<sequence>MSLRNYRPVMTSNYTLDWLNAFKLKDIHAMRVSKLGNKVTMLQTASYVNQSMSEVMHGNAAIWGVKENKTGYFVGILALQNVDLQGRSARISASFVDGNEQKNILREIVVHVIKMLRTDFKLNSLFVAENAVADFMPVLAELNFERVEYSEEPTLAKFMLFVR</sequence>
<evidence type="ECO:0000313" key="2">
    <source>
        <dbReference type="Proteomes" id="UP000051491"/>
    </source>
</evidence>
<comment type="caution">
    <text evidence="1">The sequence shown here is derived from an EMBL/GenBank/DDBJ whole genome shotgun (WGS) entry which is preliminary data.</text>
</comment>
<reference evidence="1 2" key="1">
    <citation type="journal article" date="2015" name="Genome Announc.">
        <title>Expanding the biotechnology potential of lactobacilli through comparative genomics of 213 strains and associated genera.</title>
        <authorList>
            <person name="Sun Z."/>
            <person name="Harris H.M."/>
            <person name="McCann A."/>
            <person name="Guo C."/>
            <person name="Argimon S."/>
            <person name="Zhang W."/>
            <person name="Yang X."/>
            <person name="Jeffery I.B."/>
            <person name="Cooney J.C."/>
            <person name="Kagawa T.F."/>
            <person name="Liu W."/>
            <person name="Song Y."/>
            <person name="Salvetti E."/>
            <person name="Wrobel A."/>
            <person name="Rasinkangas P."/>
            <person name="Parkhill J."/>
            <person name="Rea M.C."/>
            <person name="O'Sullivan O."/>
            <person name="Ritari J."/>
            <person name="Douillard F.P."/>
            <person name="Paul Ross R."/>
            <person name="Yang R."/>
            <person name="Briner A.E."/>
            <person name="Felis G.E."/>
            <person name="de Vos W.M."/>
            <person name="Barrangou R."/>
            <person name="Klaenhammer T.R."/>
            <person name="Caufield P.W."/>
            <person name="Cui Y."/>
            <person name="Zhang H."/>
            <person name="O'Toole P.W."/>
        </authorList>
    </citation>
    <scope>NUCLEOTIDE SEQUENCE [LARGE SCALE GENOMIC DNA]</scope>
    <source>
        <strain evidence="1 2">DSM 15353</strain>
    </source>
</reference>
<name>A0A0R2KAQ3_9LACO</name>
<dbReference type="Proteomes" id="UP000051491">
    <property type="component" value="Unassembled WGS sequence"/>
</dbReference>
<dbReference type="OrthoDB" id="2249426at2"/>
<dbReference type="PATRIC" id="fig|89059.3.peg.615"/>
<gene>
    <name evidence="1" type="ORF">IV43_GL000595</name>
</gene>
<evidence type="ECO:0008006" key="3">
    <source>
        <dbReference type="Google" id="ProtNLM"/>
    </source>
</evidence>
<dbReference type="STRING" id="89059.LAC1533_2167"/>
<dbReference type="AlphaFoldDB" id="A0A0R2KAQ3"/>